<dbReference type="PANTHER" id="PTHR31900:SF31">
    <property type="entry name" value="F-BOX_LRR-REPEAT PROTEIN 13-LIKE"/>
    <property type="match status" value="1"/>
</dbReference>
<reference evidence="2" key="1">
    <citation type="journal article" date="2023" name="bioRxiv">
        <title>Improved chromosome-level genome assembly for marigold (Tagetes erecta).</title>
        <authorList>
            <person name="Jiang F."/>
            <person name="Yuan L."/>
            <person name="Wang S."/>
            <person name="Wang H."/>
            <person name="Xu D."/>
            <person name="Wang A."/>
            <person name="Fan W."/>
        </authorList>
    </citation>
    <scope>NUCLEOTIDE SEQUENCE</scope>
    <source>
        <strain evidence="2">WSJ</strain>
        <tissue evidence="2">Leaf</tissue>
    </source>
</reference>
<accession>A0AAD8JY55</accession>
<organism evidence="2 3">
    <name type="scientific">Tagetes erecta</name>
    <name type="common">African marigold</name>
    <dbReference type="NCBI Taxonomy" id="13708"/>
    <lineage>
        <taxon>Eukaryota</taxon>
        <taxon>Viridiplantae</taxon>
        <taxon>Streptophyta</taxon>
        <taxon>Embryophyta</taxon>
        <taxon>Tracheophyta</taxon>
        <taxon>Spermatophyta</taxon>
        <taxon>Magnoliopsida</taxon>
        <taxon>eudicotyledons</taxon>
        <taxon>Gunneridae</taxon>
        <taxon>Pentapetalae</taxon>
        <taxon>asterids</taxon>
        <taxon>campanulids</taxon>
        <taxon>Asterales</taxon>
        <taxon>Asteraceae</taxon>
        <taxon>Asteroideae</taxon>
        <taxon>Heliantheae alliance</taxon>
        <taxon>Tageteae</taxon>
        <taxon>Tagetes</taxon>
    </lineage>
</organism>
<dbReference type="SUPFAM" id="SSF52047">
    <property type="entry name" value="RNI-like"/>
    <property type="match status" value="1"/>
</dbReference>
<sequence length="176" mass="20607">MWEELLESLSGVKSLSVQIPGSRHPFERPFTTHVPIILNTKHLELNGMWHSKVIPQFLESFPNLEHLCIQQSSYVFLQNEECSWVDPELVPACLLTNLTSVEFKICHVYGCHIELLEFILENAEALKTVTMIWQNPRVEDEKYNWLYSELYKLIPRASRSCEMYFHGISSRFTCDQ</sequence>
<keyword evidence="3" id="KW-1185">Reference proteome</keyword>
<comment type="caution">
    <text evidence="2">The sequence shown here is derived from an EMBL/GenBank/DDBJ whole genome shotgun (WGS) entry which is preliminary data.</text>
</comment>
<proteinExistence type="predicted"/>
<protein>
    <recommendedName>
        <fullName evidence="1">FBD domain-containing protein</fullName>
    </recommendedName>
</protein>
<feature type="domain" description="FBD" evidence="1">
    <location>
        <begin position="92"/>
        <end position="166"/>
    </location>
</feature>
<evidence type="ECO:0000313" key="3">
    <source>
        <dbReference type="Proteomes" id="UP001229421"/>
    </source>
</evidence>
<evidence type="ECO:0000313" key="2">
    <source>
        <dbReference type="EMBL" id="KAK1412153.1"/>
    </source>
</evidence>
<evidence type="ECO:0000259" key="1">
    <source>
        <dbReference type="SMART" id="SM00579"/>
    </source>
</evidence>
<dbReference type="PANTHER" id="PTHR31900">
    <property type="entry name" value="F-BOX/RNI SUPERFAMILY PROTEIN-RELATED"/>
    <property type="match status" value="1"/>
</dbReference>
<dbReference type="InterPro" id="IPR006566">
    <property type="entry name" value="FBD"/>
</dbReference>
<dbReference type="InterPro" id="IPR050232">
    <property type="entry name" value="FBL13/AtMIF1-like"/>
</dbReference>
<dbReference type="AlphaFoldDB" id="A0AAD8JY55"/>
<dbReference type="Proteomes" id="UP001229421">
    <property type="component" value="Unassembled WGS sequence"/>
</dbReference>
<dbReference type="Pfam" id="PF08387">
    <property type="entry name" value="FBD"/>
    <property type="match status" value="1"/>
</dbReference>
<gene>
    <name evidence="2" type="ORF">QVD17_33165</name>
</gene>
<dbReference type="SMART" id="SM00579">
    <property type="entry name" value="FBD"/>
    <property type="match status" value="1"/>
</dbReference>
<name>A0AAD8JY55_TARER</name>
<dbReference type="EMBL" id="JAUHHV010000009">
    <property type="protein sequence ID" value="KAK1412153.1"/>
    <property type="molecule type" value="Genomic_DNA"/>
</dbReference>